<accession>A0ABP7BN59</accession>
<dbReference type="InterPro" id="IPR013783">
    <property type="entry name" value="Ig-like_fold"/>
</dbReference>
<dbReference type="Proteomes" id="UP001500902">
    <property type="component" value="Unassembled WGS sequence"/>
</dbReference>
<feature type="region of interest" description="Disordered" evidence="1">
    <location>
        <begin position="1"/>
        <end position="26"/>
    </location>
</feature>
<keyword evidence="2" id="KW-0812">Transmembrane</keyword>
<evidence type="ECO:0000313" key="4">
    <source>
        <dbReference type="EMBL" id="GAA3664048.1"/>
    </source>
</evidence>
<evidence type="ECO:0000313" key="5">
    <source>
        <dbReference type="Proteomes" id="UP001500902"/>
    </source>
</evidence>
<feature type="transmembrane region" description="Helical" evidence="2">
    <location>
        <begin position="156"/>
        <end position="177"/>
    </location>
</feature>
<organism evidence="4 5">
    <name type="scientific">Nonomuraea antimicrobica</name>
    <dbReference type="NCBI Taxonomy" id="561173"/>
    <lineage>
        <taxon>Bacteria</taxon>
        <taxon>Bacillati</taxon>
        <taxon>Actinomycetota</taxon>
        <taxon>Actinomycetes</taxon>
        <taxon>Streptosporangiales</taxon>
        <taxon>Streptosporangiaceae</taxon>
        <taxon>Nonomuraea</taxon>
    </lineage>
</organism>
<dbReference type="EMBL" id="BAAAZP010000054">
    <property type="protein sequence ID" value="GAA3664048.1"/>
    <property type="molecule type" value="Genomic_DNA"/>
</dbReference>
<dbReference type="CDD" id="cd14947">
    <property type="entry name" value="NBR1_like"/>
    <property type="match status" value="1"/>
</dbReference>
<dbReference type="Pfam" id="PF16158">
    <property type="entry name" value="N_BRCA1_IG"/>
    <property type="match status" value="1"/>
</dbReference>
<keyword evidence="5" id="KW-1185">Reference proteome</keyword>
<comment type="caution">
    <text evidence="4">The sequence shown here is derived from an EMBL/GenBank/DDBJ whole genome shotgun (WGS) entry which is preliminary data.</text>
</comment>
<dbReference type="InterPro" id="IPR032350">
    <property type="entry name" value="Nbr1_FW"/>
</dbReference>
<evidence type="ECO:0000256" key="1">
    <source>
        <dbReference type="SAM" id="MobiDB-lite"/>
    </source>
</evidence>
<protein>
    <recommendedName>
        <fullName evidence="3">Nbr1 FW domain-containing protein</fullName>
    </recommendedName>
</protein>
<name>A0ABP7BN59_9ACTN</name>
<dbReference type="PANTHER" id="PTHR20930">
    <property type="entry name" value="OVARIAN CARCINOMA ANTIGEN CA125-RELATED"/>
    <property type="match status" value="1"/>
</dbReference>
<keyword evidence="2" id="KW-1133">Transmembrane helix</keyword>
<evidence type="ECO:0000256" key="2">
    <source>
        <dbReference type="SAM" id="Phobius"/>
    </source>
</evidence>
<sequence length="307" mass="32820">MRADQGGKRRGRQPMRPDPDSGAAGAFADRLLRLKEEAGDPSYAEMSSRLGAAASKSSLASAAQGRKLPSWETTWEFVRVLAVHRLGRDLEGTEREWRELWEHARAACSAADAGASGGAVAISAGNEPATGPPAAPVEVVMVPAPSSKSARWHRTLFSAMALAAIIVLGLTSLYLAMSADRNDPAAAPTASPSVADNSEFIADVTYPDGSKVRPGSVFRKVWRIRNIGTTFWADRRLTRVNPGPCRSPEMVSIPPTAPGQTVDIAVEVQAIDEVGHCLIYWKMTDAEGRALLPDKRPVFLDVQVGAP</sequence>
<evidence type="ECO:0000259" key="3">
    <source>
        <dbReference type="Pfam" id="PF16158"/>
    </source>
</evidence>
<reference evidence="5" key="1">
    <citation type="journal article" date="2019" name="Int. J. Syst. Evol. Microbiol.">
        <title>The Global Catalogue of Microorganisms (GCM) 10K type strain sequencing project: providing services to taxonomists for standard genome sequencing and annotation.</title>
        <authorList>
            <consortium name="The Broad Institute Genomics Platform"/>
            <consortium name="The Broad Institute Genome Sequencing Center for Infectious Disease"/>
            <person name="Wu L."/>
            <person name="Ma J."/>
        </authorList>
    </citation>
    <scope>NUCLEOTIDE SEQUENCE [LARGE SCALE GENOMIC DNA]</scope>
    <source>
        <strain evidence="5">JCM 16904</strain>
    </source>
</reference>
<dbReference type="Gene3D" id="2.60.40.10">
    <property type="entry name" value="Immunoglobulins"/>
    <property type="match status" value="1"/>
</dbReference>
<gene>
    <name evidence="4" type="ORF">GCM10022224_030010</name>
</gene>
<dbReference type="PANTHER" id="PTHR20930:SF0">
    <property type="entry name" value="PROTEIN ILRUN"/>
    <property type="match status" value="1"/>
</dbReference>
<feature type="domain" description="Nbr1 FW" evidence="3">
    <location>
        <begin position="205"/>
        <end position="290"/>
    </location>
</feature>
<proteinExistence type="predicted"/>
<keyword evidence="2" id="KW-0472">Membrane</keyword>